<evidence type="ECO:0000313" key="7">
    <source>
        <dbReference type="EMBL" id="CAE1139034.1"/>
    </source>
</evidence>
<dbReference type="PANTHER" id="PTHR16076:SF8">
    <property type="entry name" value="CYTOSKELETON-ASSOCIATED PROTEIN 2"/>
    <property type="match status" value="1"/>
</dbReference>
<dbReference type="OrthoDB" id="6288182at2759"/>
<dbReference type="AlphaFoldDB" id="A0A812ALH1"/>
<dbReference type="InterPro" id="IPR029197">
    <property type="entry name" value="CKAP2_C"/>
</dbReference>
<feature type="domain" description="Cytoskeleton-associated protein 2 C-terminal" evidence="6">
    <location>
        <begin position="193"/>
        <end position="395"/>
    </location>
</feature>
<keyword evidence="4" id="KW-0597">Phosphoprotein</keyword>
<keyword evidence="3" id="KW-0963">Cytoplasm</keyword>
<dbReference type="Pfam" id="PF15297">
    <property type="entry name" value="CKAP2_C"/>
    <property type="match status" value="1"/>
</dbReference>
<comment type="subcellular location">
    <subcellularLocation>
        <location evidence="1">Cytoplasm</location>
        <location evidence="1">Cytoskeleton</location>
    </subcellularLocation>
</comment>
<evidence type="ECO:0000256" key="1">
    <source>
        <dbReference type="ARBA" id="ARBA00004245"/>
    </source>
</evidence>
<reference evidence="7" key="1">
    <citation type="submission" date="2021-01" db="EMBL/GenBank/DDBJ databases">
        <authorList>
            <person name="Li R."/>
            <person name="Bekaert M."/>
        </authorList>
    </citation>
    <scope>NUCLEOTIDE SEQUENCE</scope>
    <source>
        <strain evidence="7">Farmed</strain>
    </source>
</reference>
<evidence type="ECO:0000256" key="3">
    <source>
        <dbReference type="ARBA" id="ARBA00022490"/>
    </source>
</evidence>
<dbReference type="GO" id="GO:0007026">
    <property type="term" value="P:negative regulation of microtubule depolymerization"/>
    <property type="evidence" value="ECO:0007669"/>
    <property type="project" value="TreeGrafter"/>
</dbReference>
<dbReference type="InterPro" id="IPR026165">
    <property type="entry name" value="CKAP2_fam"/>
</dbReference>
<name>A0A812ALH1_ACAPH</name>
<proteinExistence type="inferred from homology"/>
<sequence>MDVENKRKEYIQKWENYKSQKLKEKAENIKKAENMKKTKHTSLSSKVTRYSGVTKLRRQTLASFENKTHMDTRSRLSLAPYLHKPYSHNQSKCLDEKREKMNEWLRKRGKAPVTNRHSLCFCKQAPDHDGPRCKRTLTKEEIMMQKKKLDDEKHKVAECDQENLENCEVKKDEHLFPKMEIPKETLQELNESEQMDPVIQECSILLDAGCPSSNILNWLKEIQDRLPAVMNSAEFWLLKARVHAIDKDIDSLLEVFSNAMKHRATPINTIADSMPQMIKDVMSSSNETKKDEICTVEEMPVSENELVDLDEMSDDGSLYSPSQSPAFMDSIFDYDVDDIEYKTPVPPVTPGMMRLPESSSIKYSVKKTTPFKKRGNNHDESAVIVTPVRRSNRKSMGRKSLVENVISSLDELSFSDKQNLLLKSNVALENFN</sequence>
<dbReference type="GO" id="GO:0015630">
    <property type="term" value="C:microtubule cytoskeleton"/>
    <property type="evidence" value="ECO:0007669"/>
    <property type="project" value="TreeGrafter"/>
</dbReference>
<keyword evidence="5" id="KW-0206">Cytoskeleton</keyword>
<evidence type="ECO:0000256" key="2">
    <source>
        <dbReference type="ARBA" id="ARBA00009468"/>
    </source>
</evidence>
<organism evidence="7 8">
    <name type="scientific">Acanthosepion pharaonis</name>
    <name type="common">Pharaoh cuttlefish</name>
    <name type="synonym">Sepia pharaonis</name>
    <dbReference type="NCBI Taxonomy" id="158019"/>
    <lineage>
        <taxon>Eukaryota</taxon>
        <taxon>Metazoa</taxon>
        <taxon>Spiralia</taxon>
        <taxon>Lophotrochozoa</taxon>
        <taxon>Mollusca</taxon>
        <taxon>Cephalopoda</taxon>
        <taxon>Coleoidea</taxon>
        <taxon>Decapodiformes</taxon>
        <taxon>Sepiida</taxon>
        <taxon>Sepiina</taxon>
        <taxon>Sepiidae</taxon>
        <taxon>Acanthosepion</taxon>
    </lineage>
</organism>
<comment type="caution">
    <text evidence="7">The sequence shown here is derived from an EMBL/GenBank/DDBJ whole genome shotgun (WGS) entry which is preliminary data.</text>
</comment>
<dbReference type="EMBL" id="CAHIKZ030000004">
    <property type="protein sequence ID" value="CAE1139034.1"/>
    <property type="molecule type" value="Genomic_DNA"/>
</dbReference>
<evidence type="ECO:0000256" key="5">
    <source>
        <dbReference type="ARBA" id="ARBA00023212"/>
    </source>
</evidence>
<dbReference type="Proteomes" id="UP000597762">
    <property type="component" value="Unassembled WGS sequence"/>
</dbReference>
<evidence type="ECO:0000256" key="4">
    <source>
        <dbReference type="ARBA" id="ARBA00022553"/>
    </source>
</evidence>
<dbReference type="PANTHER" id="PTHR16076">
    <property type="entry name" value="CYTOSKELETON ASSOCIATED PROTEIN 2-RELATED"/>
    <property type="match status" value="1"/>
</dbReference>
<keyword evidence="8" id="KW-1185">Reference proteome</keyword>
<evidence type="ECO:0000313" key="8">
    <source>
        <dbReference type="Proteomes" id="UP000597762"/>
    </source>
</evidence>
<comment type="similarity">
    <text evidence="2">Belongs to the CKAP2 family.</text>
</comment>
<gene>
    <name evidence="7" type="ORF">SPHA_311</name>
</gene>
<evidence type="ECO:0000259" key="6">
    <source>
        <dbReference type="Pfam" id="PF15297"/>
    </source>
</evidence>
<accession>A0A812ALH1</accession>
<protein>
    <recommendedName>
        <fullName evidence="6">Cytoskeleton-associated protein 2 C-terminal domain-containing protein</fullName>
    </recommendedName>
</protein>